<protein>
    <submittedName>
        <fullName evidence="4">Opacity protein-like surface antigen</fullName>
    </submittedName>
</protein>
<evidence type="ECO:0000313" key="5">
    <source>
        <dbReference type="Proteomes" id="UP000539957"/>
    </source>
</evidence>
<evidence type="ECO:0000256" key="1">
    <source>
        <dbReference type="SAM" id="Phobius"/>
    </source>
</evidence>
<dbReference type="Proteomes" id="UP000539957">
    <property type="component" value="Unassembled WGS sequence"/>
</dbReference>
<feature type="transmembrane region" description="Helical" evidence="1">
    <location>
        <begin position="179"/>
        <end position="197"/>
    </location>
</feature>
<organism evidence="4 5">
    <name type="scientific">Brevundimonas bullata</name>
    <dbReference type="NCBI Taxonomy" id="13160"/>
    <lineage>
        <taxon>Bacteria</taxon>
        <taxon>Pseudomonadati</taxon>
        <taxon>Pseudomonadota</taxon>
        <taxon>Alphaproteobacteria</taxon>
        <taxon>Caulobacterales</taxon>
        <taxon>Caulobacteraceae</taxon>
        <taxon>Brevundimonas</taxon>
    </lineage>
</organism>
<name>A0A7W7N587_9CAUL</name>
<comment type="caution">
    <text evidence="4">The sequence shown here is derived from an EMBL/GenBank/DDBJ whole genome shotgun (WGS) entry which is preliminary data.</text>
</comment>
<keyword evidence="1" id="KW-0472">Membrane</keyword>
<feature type="domain" description="IPTL-CTERM protein sorting" evidence="3">
    <location>
        <begin position="171"/>
        <end position="201"/>
    </location>
</feature>
<evidence type="ECO:0000313" key="4">
    <source>
        <dbReference type="EMBL" id="MBB4799171.1"/>
    </source>
</evidence>
<keyword evidence="1" id="KW-0812">Transmembrane</keyword>
<evidence type="ECO:0000256" key="2">
    <source>
        <dbReference type="SAM" id="SignalP"/>
    </source>
</evidence>
<evidence type="ECO:0000259" key="3">
    <source>
        <dbReference type="Pfam" id="PF18203"/>
    </source>
</evidence>
<reference evidence="4 5" key="1">
    <citation type="submission" date="2020-08" db="EMBL/GenBank/DDBJ databases">
        <title>Functional genomics of gut bacteria from endangered species of beetles.</title>
        <authorList>
            <person name="Carlos-Shanley C."/>
        </authorList>
    </citation>
    <scope>NUCLEOTIDE SEQUENCE [LARGE SCALE GENOMIC DNA]</scope>
    <source>
        <strain evidence="4 5">S00123</strain>
    </source>
</reference>
<gene>
    <name evidence="4" type="ORF">HNP32_002927</name>
</gene>
<dbReference type="RefSeq" id="WP_184271939.1">
    <property type="nucleotide sequence ID" value="NZ_JACHKY010000005.1"/>
</dbReference>
<dbReference type="Pfam" id="PF18203">
    <property type="entry name" value="IPTL-CTERM"/>
    <property type="match status" value="1"/>
</dbReference>
<dbReference type="AlphaFoldDB" id="A0A7W7N587"/>
<keyword evidence="2" id="KW-0732">Signal</keyword>
<accession>A0A7W7N587</accession>
<sequence>MKKMIAAAVTAAALSMAATATMAGTLTNVSVTLSNAAPSQPTDVDIRFTTETLVNTAPHMLYARFDGLVLAAATNQCDSNITATLNGVTMPQSDFVFCQTWNSGVQLRLRNGIVIPAGAVISIKIDKSLVTTSSTEGVYSPTMFEINSGGAAVDMPSPMPSYTITNAPPPAPVPTLTEWAMILLTAALGGFAALTIHKRRRTV</sequence>
<feature type="signal peptide" evidence="2">
    <location>
        <begin position="1"/>
        <end position="23"/>
    </location>
</feature>
<proteinExistence type="predicted"/>
<dbReference type="InterPro" id="IPR026442">
    <property type="entry name" value="IPTL_CTERM"/>
</dbReference>
<dbReference type="NCBIfam" id="TIGR04174">
    <property type="entry name" value="IPTL_CTERM"/>
    <property type="match status" value="1"/>
</dbReference>
<feature type="chain" id="PRO_5030729302" evidence="2">
    <location>
        <begin position="24"/>
        <end position="203"/>
    </location>
</feature>
<keyword evidence="5" id="KW-1185">Reference proteome</keyword>
<keyword evidence="1" id="KW-1133">Transmembrane helix</keyword>
<dbReference type="EMBL" id="JACHKY010000005">
    <property type="protein sequence ID" value="MBB4799171.1"/>
    <property type="molecule type" value="Genomic_DNA"/>
</dbReference>